<accession>A0A850QMV5</accession>
<evidence type="ECO:0000256" key="1">
    <source>
        <dbReference type="SAM" id="SignalP"/>
    </source>
</evidence>
<protein>
    <submittedName>
        <fullName evidence="3">DUF2807 domain-containing protein</fullName>
    </submittedName>
</protein>
<keyword evidence="4" id="KW-1185">Reference proteome</keyword>
<name>A0A850QMV5_9BURK</name>
<dbReference type="AlphaFoldDB" id="A0A850QMV5"/>
<dbReference type="Proteomes" id="UP000588051">
    <property type="component" value="Unassembled WGS sequence"/>
</dbReference>
<sequence>MRIQPNRSAVTLSGLFFSAFLFCHAAIAEDFSRNVASFNVIKSHSAMNVTVEVGKTQSITIKGNEKFASRVITEVIGNELILSYKEKHNIHISDDAQVIITVPQLNRFKMEGAGLTKLININSDEFELSYEGAGMLVATGKTKYLRLRAQGVGLVETKDLVAERADVNVEGIGAVSVNAREKLNANVQGIGTLTYYGNPKQLVKSVEGIGSIHAGD</sequence>
<reference evidence="3 4" key="1">
    <citation type="submission" date="2020-06" db="EMBL/GenBank/DDBJ databases">
        <authorList>
            <person name="Qiu C."/>
            <person name="Liu Z."/>
        </authorList>
    </citation>
    <scope>NUCLEOTIDE SEQUENCE [LARGE SCALE GENOMIC DNA]</scope>
    <source>
        <strain evidence="3 4">EM 1</strain>
    </source>
</reference>
<evidence type="ECO:0000313" key="3">
    <source>
        <dbReference type="EMBL" id="NVO78050.1"/>
    </source>
</evidence>
<evidence type="ECO:0000259" key="2">
    <source>
        <dbReference type="Pfam" id="PF10988"/>
    </source>
</evidence>
<evidence type="ECO:0000313" key="4">
    <source>
        <dbReference type="Proteomes" id="UP000588051"/>
    </source>
</evidence>
<feature type="domain" description="Putative auto-transporter adhesin head GIN" evidence="2">
    <location>
        <begin position="38"/>
        <end position="199"/>
    </location>
</feature>
<proteinExistence type="predicted"/>
<comment type="caution">
    <text evidence="3">The sequence shown here is derived from an EMBL/GenBank/DDBJ whole genome shotgun (WGS) entry which is preliminary data.</text>
</comment>
<dbReference type="Gene3D" id="2.160.20.120">
    <property type="match status" value="1"/>
</dbReference>
<feature type="signal peptide" evidence="1">
    <location>
        <begin position="1"/>
        <end position="25"/>
    </location>
</feature>
<gene>
    <name evidence="3" type="ORF">HV832_09420</name>
</gene>
<organism evidence="3 4">
    <name type="scientific">Undibacterium oligocarboniphilum</name>
    <dbReference type="NCBI Taxonomy" id="666702"/>
    <lineage>
        <taxon>Bacteria</taxon>
        <taxon>Pseudomonadati</taxon>
        <taxon>Pseudomonadota</taxon>
        <taxon>Betaproteobacteria</taxon>
        <taxon>Burkholderiales</taxon>
        <taxon>Oxalobacteraceae</taxon>
        <taxon>Undibacterium</taxon>
    </lineage>
</organism>
<dbReference type="EMBL" id="JABXYJ010000005">
    <property type="protein sequence ID" value="NVO78050.1"/>
    <property type="molecule type" value="Genomic_DNA"/>
</dbReference>
<dbReference type="InterPro" id="IPR021255">
    <property type="entry name" value="DUF2807"/>
</dbReference>
<dbReference type="Pfam" id="PF10988">
    <property type="entry name" value="DUF2807"/>
    <property type="match status" value="1"/>
</dbReference>
<feature type="chain" id="PRO_5032604953" evidence="1">
    <location>
        <begin position="26"/>
        <end position="216"/>
    </location>
</feature>
<keyword evidence="1" id="KW-0732">Signal</keyword>